<sequence length="145" mass="16804">MKNLIFTSIFSIFLTLSWIGDVVNAATHSKPKNYIVDRAVDIMLLAFEQTVRKGKSEEFGSYFSDSFDSDAWYDRYYSELSPEKLQTFVLRRFGHVESRGANYQFKFSESHNTTNGLLLRSFITWTKSTPTNAFAIDGIHYYGEY</sequence>
<evidence type="ECO:0008006" key="4">
    <source>
        <dbReference type="Google" id="ProtNLM"/>
    </source>
</evidence>
<evidence type="ECO:0000256" key="1">
    <source>
        <dbReference type="SAM" id="SignalP"/>
    </source>
</evidence>
<dbReference type="Proteomes" id="UP000005237">
    <property type="component" value="Unassembled WGS sequence"/>
</dbReference>
<protein>
    <recommendedName>
        <fullName evidence="4">DUF4019 domain-containing protein</fullName>
    </recommendedName>
</protein>
<feature type="chain" id="PRO_5035937699" description="DUF4019 domain-containing protein" evidence="1">
    <location>
        <begin position="26"/>
        <end position="145"/>
    </location>
</feature>
<reference evidence="3" key="1">
    <citation type="submission" date="2010-08" db="EMBL/GenBank/DDBJ databases">
        <authorList>
            <consortium name="Caenorhabditis japonica Sequencing Consortium"/>
            <person name="Wilson R.K."/>
        </authorList>
    </citation>
    <scope>NUCLEOTIDE SEQUENCE [LARGE SCALE GENOMIC DNA]</scope>
    <source>
        <strain evidence="3">DF5081</strain>
    </source>
</reference>
<keyword evidence="1" id="KW-0732">Signal</keyword>
<organism evidence="2 3">
    <name type="scientific">Caenorhabditis japonica</name>
    <dbReference type="NCBI Taxonomy" id="281687"/>
    <lineage>
        <taxon>Eukaryota</taxon>
        <taxon>Metazoa</taxon>
        <taxon>Ecdysozoa</taxon>
        <taxon>Nematoda</taxon>
        <taxon>Chromadorea</taxon>
        <taxon>Rhabditida</taxon>
        <taxon>Rhabditina</taxon>
        <taxon>Rhabditomorpha</taxon>
        <taxon>Rhabditoidea</taxon>
        <taxon>Rhabditidae</taxon>
        <taxon>Peloderinae</taxon>
        <taxon>Caenorhabditis</taxon>
    </lineage>
</organism>
<reference evidence="2" key="2">
    <citation type="submission" date="2022-06" db="UniProtKB">
        <authorList>
            <consortium name="EnsemblMetazoa"/>
        </authorList>
    </citation>
    <scope>IDENTIFICATION</scope>
    <source>
        <strain evidence="2">DF5081</strain>
    </source>
</reference>
<proteinExistence type="predicted"/>
<feature type="signal peptide" evidence="1">
    <location>
        <begin position="1"/>
        <end position="25"/>
    </location>
</feature>
<dbReference type="AlphaFoldDB" id="A0A8R1E415"/>
<evidence type="ECO:0000313" key="2">
    <source>
        <dbReference type="EnsemblMetazoa" id="CJA20212.1"/>
    </source>
</evidence>
<accession>A0A8R1E415</accession>
<keyword evidence="3" id="KW-1185">Reference proteome</keyword>
<dbReference type="EnsemblMetazoa" id="CJA20212.1">
    <property type="protein sequence ID" value="CJA20212.1"/>
    <property type="gene ID" value="WBGene00175784"/>
</dbReference>
<name>A0A8R1E415_CAEJA</name>
<evidence type="ECO:0000313" key="3">
    <source>
        <dbReference type="Proteomes" id="UP000005237"/>
    </source>
</evidence>